<evidence type="ECO:0000313" key="2">
    <source>
        <dbReference type="Proteomes" id="UP000433577"/>
    </source>
</evidence>
<protein>
    <submittedName>
        <fullName evidence="1">Uncharacterized protein</fullName>
    </submittedName>
</protein>
<keyword evidence="2" id="KW-1185">Reference proteome</keyword>
<dbReference type="KEGG" id="pacs:FAZ98_04660"/>
<accession>A0A7Z2GFY6</accession>
<reference evidence="1 2" key="1">
    <citation type="submission" date="2019-12" db="EMBL/GenBank/DDBJ databases">
        <title>Paraburkholderia acidiphila 7Q-K02 sp. nov and Paraburkholderia acidisoli DHF22 sp. nov., two strains isolated from forest soil.</title>
        <authorList>
            <person name="Gao Z."/>
            <person name="Qiu L."/>
        </authorList>
    </citation>
    <scope>NUCLEOTIDE SEQUENCE [LARGE SCALE GENOMIC DNA]</scope>
    <source>
        <strain evidence="1 2">DHF22</strain>
    </source>
</reference>
<dbReference type="Proteomes" id="UP000433577">
    <property type="component" value="Chromosome 1"/>
</dbReference>
<dbReference type="AlphaFoldDB" id="A0A7Z2GFY6"/>
<sequence length="269" mass="30573">MIDERLNLIEDDDPKLPGDFGLAFAVQQHLDKAASELPSDLASWIKLRFDECLDMGPWDTLWNELAPQYRLEAAKRCDEIFKFEILKKRFASEKTAAGRYTLAEAARLLASSGERLAVVVQMLCDAAERSELPVYSWGERVRFVQTAGDSPSWRSKEAYWDDLNHWLTKHQPRIAYSFSPPKKTALAPSKSHQLRNRRHALDHVIEVAVSRATDPTNYLSVWPELVRLAEMGEPPAPLLGYVDAEGIKYQVDAGIKFFTKNALRKRMAA</sequence>
<dbReference type="EMBL" id="CP046913">
    <property type="protein sequence ID" value="QGZ61081.1"/>
    <property type="molecule type" value="Genomic_DNA"/>
</dbReference>
<organism evidence="1 2">
    <name type="scientific">Paraburkholderia acidisoli</name>
    <dbReference type="NCBI Taxonomy" id="2571748"/>
    <lineage>
        <taxon>Bacteria</taxon>
        <taxon>Pseudomonadati</taxon>
        <taxon>Pseudomonadota</taxon>
        <taxon>Betaproteobacteria</taxon>
        <taxon>Burkholderiales</taxon>
        <taxon>Burkholderiaceae</taxon>
        <taxon>Paraburkholderia</taxon>
    </lineage>
</organism>
<dbReference type="RefSeq" id="WP_158949229.1">
    <property type="nucleotide sequence ID" value="NZ_CP046913.1"/>
</dbReference>
<name>A0A7Z2GFY6_9BURK</name>
<proteinExistence type="predicted"/>
<gene>
    <name evidence="1" type="ORF">FAZ98_04660</name>
</gene>
<evidence type="ECO:0000313" key="1">
    <source>
        <dbReference type="EMBL" id="QGZ61081.1"/>
    </source>
</evidence>
<dbReference type="OrthoDB" id="9114699at2"/>